<keyword evidence="2" id="KW-0678">Repressor</keyword>
<keyword evidence="8" id="KW-1185">Reference proteome</keyword>
<dbReference type="Gene3D" id="1.20.5.1500">
    <property type="match status" value="1"/>
</dbReference>
<sequence>MDQKDDERNQTCKFEGSSSNVSNNIDADGSSTLSGTEDKGTGDIGYEAITKEKDEEAIKDITEHLSEVSDGVNDSEAETVHLEESSNSHLPLCDISLKSSKGCSHGQTIPYQQKELGREKMQGCGEKNPEGNKIHVNEFLDTTKSFIPREAYNINSKSPNSLNSLEMETKMVISNLNSDTRKRKRSILDETVLGELNEPLHKRTGTILADCESYFNEDKIVTEDISSNFAAENISAGEEGVPPEEESTEDAEEITTSVNLISKTPDIDSYPSRIDQKGKCTDESDILNHDDDPKNTVDQDSIVLGINQQIGEIDMPVNEEEDETKKRTALDRLGDIEQQFSIFRERLYEERLKQLNDEDKMLRQPQPSHPKYLAWLQCIDTRRDERIRIADKQHSYKLQCLKKVAVAQRSQILTQYQQEVRSIREKKLEQLGEQWYKIQNDRRSSAGVCPEFSLKFPRKRTQQLSNHIAYCNEVSILSGVAKYVGFPAAPNMAPASAIELEEDLEKIGRSKQYSQVPIHVPLHGLAALRAASSNIKFKATEEQYLEQTSWANTHLQLNSHLAQRQVSSSQVPRTVSPLAKAQTPLRRLSPQQGNQNCGSISSLAICHQNVGSKEIFSPKNSIEITDLNQKISQPHSGSRQVSLSPHSNQSFTNISDSTHHSSKTKAIHSIKSSTISPVATISIDFLRESRLSA</sequence>
<gene>
    <name evidence="7" type="ORF">EPUL_001044</name>
</gene>
<dbReference type="Pfam" id="PF08598">
    <property type="entry name" value="Sds3"/>
    <property type="match status" value="1"/>
</dbReference>
<organism evidence="7 8">
    <name type="scientific">Erysiphe pulchra</name>
    <dbReference type="NCBI Taxonomy" id="225359"/>
    <lineage>
        <taxon>Eukaryota</taxon>
        <taxon>Fungi</taxon>
        <taxon>Dikarya</taxon>
        <taxon>Ascomycota</taxon>
        <taxon>Pezizomycotina</taxon>
        <taxon>Leotiomycetes</taxon>
        <taxon>Erysiphales</taxon>
        <taxon>Erysiphaceae</taxon>
        <taxon>Erysiphe</taxon>
    </lineage>
</organism>
<feature type="compositionally biased region" description="Polar residues" evidence="6">
    <location>
        <begin position="631"/>
        <end position="656"/>
    </location>
</feature>
<feature type="compositionally biased region" description="Basic and acidic residues" evidence="6">
    <location>
        <begin position="274"/>
        <end position="297"/>
    </location>
</feature>
<feature type="region of interest" description="Disordered" evidence="6">
    <location>
        <begin position="273"/>
        <end position="297"/>
    </location>
</feature>
<feature type="compositionally biased region" description="Basic and acidic residues" evidence="6">
    <location>
        <begin position="1"/>
        <end position="10"/>
    </location>
</feature>
<dbReference type="OrthoDB" id="20886at2759"/>
<evidence type="ECO:0000256" key="2">
    <source>
        <dbReference type="ARBA" id="ARBA00022491"/>
    </source>
</evidence>
<dbReference type="STRING" id="225359.A0A2S4PZJ9"/>
<dbReference type="PANTHER" id="PTHR21964">
    <property type="entry name" value="BREAST CANCER METASTASIS-SUPPRESSOR 1"/>
    <property type="match status" value="1"/>
</dbReference>
<name>A0A2S4PZJ9_9PEZI</name>
<evidence type="ECO:0000313" key="8">
    <source>
        <dbReference type="Proteomes" id="UP000237438"/>
    </source>
</evidence>
<evidence type="ECO:0000256" key="3">
    <source>
        <dbReference type="ARBA" id="ARBA00023015"/>
    </source>
</evidence>
<keyword evidence="3" id="KW-0805">Transcription regulation</keyword>
<evidence type="ECO:0000256" key="5">
    <source>
        <dbReference type="ARBA" id="ARBA00023242"/>
    </source>
</evidence>
<dbReference type="GO" id="GO:0005654">
    <property type="term" value="C:nucleoplasm"/>
    <property type="evidence" value="ECO:0007669"/>
    <property type="project" value="UniProtKB-ARBA"/>
</dbReference>
<dbReference type="EMBL" id="PEDP01000123">
    <property type="protein sequence ID" value="POS87464.1"/>
    <property type="molecule type" value="Genomic_DNA"/>
</dbReference>
<evidence type="ECO:0000256" key="6">
    <source>
        <dbReference type="SAM" id="MobiDB-lite"/>
    </source>
</evidence>
<dbReference type="InterPro" id="IPR013907">
    <property type="entry name" value="Sds3"/>
</dbReference>
<feature type="compositionally biased region" description="Polar residues" evidence="6">
    <location>
        <begin position="16"/>
        <end position="35"/>
    </location>
</feature>
<evidence type="ECO:0000313" key="7">
    <source>
        <dbReference type="EMBL" id="POS87464.1"/>
    </source>
</evidence>
<reference evidence="7 8" key="1">
    <citation type="submission" date="2017-10" db="EMBL/GenBank/DDBJ databases">
        <title>Development of genomic resources for the powdery mildew, Erysiphe pulchra.</title>
        <authorList>
            <person name="Wadl P.A."/>
            <person name="Mack B.M."/>
            <person name="Moore G."/>
            <person name="Beltz S.B."/>
        </authorList>
    </citation>
    <scope>NUCLEOTIDE SEQUENCE [LARGE SCALE GENOMIC DNA]</scope>
    <source>
        <strain evidence="7">Cflorida</strain>
    </source>
</reference>
<dbReference type="Proteomes" id="UP000237438">
    <property type="component" value="Unassembled WGS sequence"/>
</dbReference>
<protein>
    <recommendedName>
        <fullName evidence="9">Transcriptional regulatory protein DEP1</fullName>
    </recommendedName>
</protein>
<evidence type="ECO:0000256" key="4">
    <source>
        <dbReference type="ARBA" id="ARBA00023163"/>
    </source>
</evidence>
<dbReference type="AlphaFoldDB" id="A0A2S4PZJ9"/>
<comment type="caution">
    <text evidence="7">The sequence shown here is derived from an EMBL/GenBank/DDBJ whole genome shotgun (WGS) entry which is preliminary data.</text>
</comment>
<feature type="region of interest" description="Disordered" evidence="6">
    <location>
        <begin position="631"/>
        <end position="662"/>
    </location>
</feature>
<dbReference type="SMART" id="SM01401">
    <property type="entry name" value="Sds3"/>
    <property type="match status" value="1"/>
</dbReference>
<comment type="subcellular location">
    <subcellularLocation>
        <location evidence="1">Nucleus</location>
    </subcellularLocation>
</comment>
<proteinExistence type="predicted"/>
<feature type="compositionally biased region" description="Basic and acidic residues" evidence="6">
    <location>
        <begin position="49"/>
        <end position="67"/>
    </location>
</feature>
<feature type="region of interest" description="Disordered" evidence="6">
    <location>
        <begin position="1"/>
        <end position="88"/>
    </location>
</feature>
<evidence type="ECO:0008006" key="9">
    <source>
        <dbReference type="Google" id="ProtNLM"/>
    </source>
</evidence>
<evidence type="ECO:0000256" key="1">
    <source>
        <dbReference type="ARBA" id="ARBA00004123"/>
    </source>
</evidence>
<keyword evidence="5" id="KW-0539">Nucleus</keyword>
<dbReference type="GO" id="GO:0010468">
    <property type="term" value="P:regulation of gene expression"/>
    <property type="evidence" value="ECO:0007669"/>
    <property type="project" value="UniProtKB-ARBA"/>
</dbReference>
<accession>A0A2S4PZJ9</accession>
<keyword evidence="4" id="KW-0804">Transcription</keyword>